<organism evidence="1 2">
    <name type="scientific">Novosphingobium pentaromativorans US6-1</name>
    <dbReference type="NCBI Taxonomy" id="1088721"/>
    <lineage>
        <taxon>Bacteria</taxon>
        <taxon>Pseudomonadati</taxon>
        <taxon>Pseudomonadota</taxon>
        <taxon>Alphaproteobacteria</taxon>
        <taxon>Sphingomonadales</taxon>
        <taxon>Sphingomonadaceae</taxon>
        <taxon>Novosphingobium</taxon>
    </lineage>
</organism>
<dbReference type="Proteomes" id="UP000004030">
    <property type="component" value="Unassembled WGS sequence"/>
</dbReference>
<reference evidence="1 2" key="1">
    <citation type="journal article" date="2012" name="J. Bacteriol.">
        <title>Genome sequence of benzo(a)pyrene-degrading bacterium Novosphingobium pentaromativorans US6-1.</title>
        <authorList>
            <person name="Luo Y.R."/>
            <person name="Kang S.G."/>
            <person name="Kim S.J."/>
            <person name="Kim M.R."/>
            <person name="Li N."/>
            <person name="Lee J.H."/>
            <person name="Kwon K.K."/>
        </authorList>
    </citation>
    <scope>NUCLEOTIDE SEQUENCE [LARGE SCALE GENOMIC DNA]</scope>
    <source>
        <strain evidence="1 2">US6-1</strain>
    </source>
</reference>
<accession>G6EGD4</accession>
<gene>
    <name evidence="1" type="ORF">NSU_3404</name>
</gene>
<dbReference type="AlphaFoldDB" id="G6EGD4"/>
<evidence type="ECO:0000313" key="2">
    <source>
        <dbReference type="Proteomes" id="UP000004030"/>
    </source>
</evidence>
<dbReference type="EMBL" id="AGFM01000054">
    <property type="protein sequence ID" value="EHJ59822.1"/>
    <property type="molecule type" value="Genomic_DNA"/>
</dbReference>
<proteinExistence type="predicted"/>
<name>G6EGD4_9SPHN</name>
<sequence length="61" mass="6642">MAEVVIGRLTTVDAKPPSVAMAQDRTASELSRQAVCGNTINKWKNPYDRFAQGRLHGPGMV</sequence>
<keyword evidence="2" id="KW-1185">Reference proteome</keyword>
<comment type="caution">
    <text evidence="1">The sequence shown here is derived from an EMBL/GenBank/DDBJ whole genome shotgun (WGS) entry which is preliminary data.</text>
</comment>
<protein>
    <submittedName>
        <fullName evidence="1">Uncharacterized protein</fullName>
    </submittedName>
</protein>
<evidence type="ECO:0000313" key="1">
    <source>
        <dbReference type="EMBL" id="EHJ59822.1"/>
    </source>
</evidence>